<accession>A0A0C2YMB6</accession>
<dbReference type="PANTHER" id="PTHR35870:SF1">
    <property type="entry name" value="PROTEIN, PUTATIVE (AFU_ORTHOLOGUE AFUA_5G03330)-RELATED"/>
    <property type="match status" value="1"/>
</dbReference>
<dbReference type="STRING" id="686832.A0A0C2YMB6"/>
<evidence type="ECO:0000256" key="1">
    <source>
        <dbReference type="ARBA" id="ARBA00023002"/>
    </source>
</evidence>
<reference evidence="3" key="2">
    <citation type="submission" date="2015-01" db="EMBL/GenBank/DDBJ databases">
        <title>Evolutionary Origins and Diversification of the Mycorrhizal Mutualists.</title>
        <authorList>
            <consortium name="DOE Joint Genome Institute"/>
            <consortium name="Mycorrhizal Genomics Consortium"/>
            <person name="Kohler A."/>
            <person name="Kuo A."/>
            <person name="Nagy L.G."/>
            <person name="Floudas D."/>
            <person name="Copeland A."/>
            <person name="Barry K.W."/>
            <person name="Cichocki N."/>
            <person name="Veneault-Fourrey C."/>
            <person name="LaButti K."/>
            <person name="Lindquist E.A."/>
            <person name="Lipzen A."/>
            <person name="Lundell T."/>
            <person name="Morin E."/>
            <person name="Murat C."/>
            <person name="Riley R."/>
            <person name="Ohm R."/>
            <person name="Sun H."/>
            <person name="Tunlid A."/>
            <person name="Henrissat B."/>
            <person name="Grigoriev I.V."/>
            <person name="Hibbett D.S."/>
            <person name="Martin F."/>
        </authorList>
    </citation>
    <scope>NUCLEOTIDE SEQUENCE [LARGE SCALE GENOMIC DNA]</scope>
    <source>
        <strain evidence="3">h7</strain>
    </source>
</reference>
<gene>
    <name evidence="2" type="ORF">M413DRAFT_409215</name>
</gene>
<dbReference type="PANTHER" id="PTHR35870">
    <property type="entry name" value="PROTEIN, PUTATIVE (AFU_ORTHOLOGUE AFUA_5G03330)-RELATED"/>
    <property type="match status" value="1"/>
</dbReference>
<dbReference type="Proteomes" id="UP000053424">
    <property type="component" value="Unassembled WGS sequence"/>
</dbReference>
<dbReference type="InterPro" id="IPR025337">
    <property type="entry name" value="Questin_oxidase-like"/>
</dbReference>
<sequence>MFRPLTTTMSRLSYNLRQKGQLNLPGITAASKKLTEDLLLKDAEDHHGFFRASGFHNHLSHHILAAYDMGATPHHLQHVYDKEAAYQRPRVLEEKDKSIVVNKDNWVQYLGNQSAYGAFVTFFSEEVKQLGVTASLEKYVYNEDVNKEGITMLTRAMSGALHPFILLGYGAEFGNDTLIATGLAQTAIHVPVAGTVFDVDKNPPSQSITLLELLRKVYDSDILHPPMPYDPDAFVNARMKKAIADGRGEELVKLCGLYHISDNITDAELAQKTEECICLATLLFGATGKKGRKPRLDFFLMHLLTSSLFLRPMLALLRKAEHKAALLRAYVPVMLLITLARGRPRIDPELLMSYSDVPRPPSVGQANIQPGPTSTGNPGDDADFNPWPALIEGALYHPDSHVLKAMRTLIFAAQHFGDKGPGEFVGACGSGPDGKKEETHVGISKVDGTVFVRAAGVMMDNLGWLGRGQKEGEWDRSALGWEAAWDSGD</sequence>
<organism evidence="2 3">
    <name type="scientific">Hebeloma cylindrosporum</name>
    <dbReference type="NCBI Taxonomy" id="76867"/>
    <lineage>
        <taxon>Eukaryota</taxon>
        <taxon>Fungi</taxon>
        <taxon>Dikarya</taxon>
        <taxon>Basidiomycota</taxon>
        <taxon>Agaricomycotina</taxon>
        <taxon>Agaricomycetes</taxon>
        <taxon>Agaricomycetidae</taxon>
        <taxon>Agaricales</taxon>
        <taxon>Agaricineae</taxon>
        <taxon>Hymenogastraceae</taxon>
        <taxon>Hebeloma</taxon>
    </lineage>
</organism>
<evidence type="ECO:0000313" key="3">
    <source>
        <dbReference type="Proteomes" id="UP000053424"/>
    </source>
</evidence>
<dbReference type="Pfam" id="PF14027">
    <property type="entry name" value="Questin_oxidase"/>
    <property type="match status" value="1"/>
</dbReference>
<reference evidence="2 3" key="1">
    <citation type="submission" date="2014-04" db="EMBL/GenBank/DDBJ databases">
        <authorList>
            <consortium name="DOE Joint Genome Institute"/>
            <person name="Kuo A."/>
            <person name="Gay G."/>
            <person name="Dore J."/>
            <person name="Kohler A."/>
            <person name="Nagy L.G."/>
            <person name="Floudas D."/>
            <person name="Copeland A."/>
            <person name="Barry K.W."/>
            <person name="Cichocki N."/>
            <person name="Veneault-Fourrey C."/>
            <person name="LaButti K."/>
            <person name="Lindquist E.A."/>
            <person name="Lipzen A."/>
            <person name="Lundell T."/>
            <person name="Morin E."/>
            <person name="Murat C."/>
            <person name="Sun H."/>
            <person name="Tunlid A."/>
            <person name="Henrissat B."/>
            <person name="Grigoriev I.V."/>
            <person name="Hibbett D.S."/>
            <person name="Martin F."/>
            <person name="Nordberg H.P."/>
            <person name="Cantor M.N."/>
            <person name="Hua S.X."/>
        </authorList>
    </citation>
    <scope>NUCLEOTIDE SEQUENCE [LARGE SCALE GENOMIC DNA]</scope>
    <source>
        <strain evidence="3">h7</strain>
    </source>
</reference>
<keyword evidence="3" id="KW-1185">Reference proteome</keyword>
<protein>
    <submittedName>
        <fullName evidence="2">Uncharacterized protein</fullName>
    </submittedName>
</protein>
<dbReference type="HOGENOM" id="CLU_019145_1_0_1"/>
<evidence type="ECO:0000313" key="2">
    <source>
        <dbReference type="EMBL" id="KIM42122.1"/>
    </source>
</evidence>
<dbReference type="GO" id="GO:0016491">
    <property type="term" value="F:oxidoreductase activity"/>
    <property type="evidence" value="ECO:0007669"/>
    <property type="project" value="UniProtKB-KW"/>
</dbReference>
<proteinExistence type="predicted"/>
<dbReference type="OrthoDB" id="10004862at2759"/>
<keyword evidence="1" id="KW-0560">Oxidoreductase</keyword>
<dbReference type="EMBL" id="KN831778">
    <property type="protein sequence ID" value="KIM42122.1"/>
    <property type="molecule type" value="Genomic_DNA"/>
</dbReference>
<dbReference type="AlphaFoldDB" id="A0A0C2YMB6"/>
<name>A0A0C2YMB6_HEBCY</name>